<comment type="caution">
    <text evidence="6">The sequence shown here is derived from an EMBL/GenBank/DDBJ whole genome shotgun (WGS) entry which is preliminary data.</text>
</comment>
<keyword evidence="3" id="KW-0731">Sigma factor</keyword>
<proteinExistence type="inferred from homology"/>
<sequence>MVTTRSMGPDPHLTLTLDSVVRRNGHAWLRYAHLHTGSRDAAMNVMRATATELGRTWPSVLRQPSVAAHIRKVFTAQVERWLVEHDRGPRMPETAAFQAAVRKMMLWETQGCFALLESRLGLYSAISDLPEQQYDVIVLRFVLQESIEDIAEYLGITTNTVSTNIRAAKENLTRRLSGVLHTEERVK</sequence>
<dbReference type="InterPro" id="IPR013249">
    <property type="entry name" value="RNA_pol_sigma70_r4_t2"/>
</dbReference>
<dbReference type="InterPro" id="IPR013324">
    <property type="entry name" value="RNA_pol_sigma_r3/r4-like"/>
</dbReference>
<dbReference type="EMBL" id="JAAGKO020000028">
    <property type="protein sequence ID" value="MDI5964925.1"/>
    <property type="molecule type" value="Genomic_DNA"/>
</dbReference>
<evidence type="ECO:0000256" key="1">
    <source>
        <dbReference type="ARBA" id="ARBA00010641"/>
    </source>
</evidence>
<keyword evidence="2" id="KW-0805">Transcription regulation</keyword>
<evidence type="ECO:0000256" key="2">
    <source>
        <dbReference type="ARBA" id="ARBA00023015"/>
    </source>
</evidence>
<keyword evidence="7" id="KW-1185">Reference proteome</keyword>
<evidence type="ECO:0000313" key="7">
    <source>
        <dbReference type="Proteomes" id="UP001156398"/>
    </source>
</evidence>
<evidence type="ECO:0000256" key="4">
    <source>
        <dbReference type="ARBA" id="ARBA00023163"/>
    </source>
</evidence>
<accession>A0ABT6W2H5</accession>
<dbReference type="SUPFAM" id="SSF88659">
    <property type="entry name" value="Sigma3 and sigma4 domains of RNA polymerase sigma factors"/>
    <property type="match status" value="1"/>
</dbReference>
<organism evidence="6 7">
    <name type="scientific">Streptantibioticus silvisoli</name>
    <dbReference type="NCBI Taxonomy" id="2705255"/>
    <lineage>
        <taxon>Bacteria</taxon>
        <taxon>Bacillati</taxon>
        <taxon>Actinomycetota</taxon>
        <taxon>Actinomycetes</taxon>
        <taxon>Kitasatosporales</taxon>
        <taxon>Streptomycetaceae</taxon>
        <taxon>Streptantibioticus</taxon>
    </lineage>
</organism>
<protein>
    <submittedName>
        <fullName evidence="6">Sigma-70 family RNA polymerase sigma factor</fullName>
    </submittedName>
</protein>
<evidence type="ECO:0000313" key="6">
    <source>
        <dbReference type="EMBL" id="MDI5964925.1"/>
    </source>
</evidence>
<dbReference type="Pfam" id="PF08281">
    <property type="entry name" value="Sigma70_r4_2"/>
    <property type="match status" value="1"/>
</dbReference>
<name>A0ABT6W2H5_9ACTN</name>
<keyword evidence="4" id="KW-0804">Transcription</keyword>
<reference evidence="6 7" key="1">
    <citation type="submission" date="2023-05" db="EMBL/GenBank/DDBJ databases">
        <title>Streptantibioticus silvisoli sp. nov., acidotolerant actinomycetes 1 from pine litter.</title>
        <authorList>
            <person name="Swiecimska M."/>
            <person name="Golinska P."/>
            <person name="Sangal V."/>
            <person name="Wachnowicz B."/>
            <person name="Goodfellow M."/>
        </authorList>
    </citation>
    <scope>NUCLEOTIDE SEQUENCE [LARGE SCALE GENOMIC DNA]</scope>
    <source>
        <strain evidence="6 7">SL54</strain>
    </source>
</reference>
<dbReference type="InterPro" id="IPR036388">
    <property type="entry name" value="WH-like_DNA-bd_sf"/>
</dbReference>
<dbReference type="Gene3D" id="1.10.10.10">
    <property type="entry name" value="Winged helix-like DNA-binding domain superfamily/Winged helix DNA-binding domain"/>
    <property type="match status" value="1"/>
</dbReference>
<dbReference type="CDD" id="cd06171">
    <property type="entry name" value="Sigma70_r4"/>
    <property type="match status" value="1"/>
</dbReference>
<feature type="domain" description="RNA polymerase sigma factor 70 region 4 type 2" evidence="5">
    <location>
        <begin position="122"/>
        <end position="172"/>
    </location>
</feature>
<gene>
    <name evidence="6" type="ORF">POF43_019725</name>
</gene>
<evidence type="ECO:0000259" key="5">
    <source>
        <dbReference type="Pfam" id="PF08281"/>
    </source>
</evidence>
<dbReference type="Proteomes" id="UP001156398">
    <property type="component" value="Unassembled WGS sequence"/>
</dbReference>
<comment type="similarity">
    <text evidence="1">Belongs to the sigma-70 factor family. ECF subfamily.</text>
</comment>
<dbReference type="RefSeq" id="WP_271322673.1">
    <property type="nucleotide sequence ID" value="NZ_JAAGKO020000028.1"/>
</dbReference>
<evidence type="ECO:0000256" key="3">
    <source>
        <dbReference type="ARBA" id="ARBA00023082"/>
    </source>
</evidence>